<proteinExistence type="predicted"/>
<organism evidence="1 2">
    <name type="scientific">Mycobacterium leprae</name>
    <dbReference type="NCBI Taxonomy" id="1769"/>
    <lineage>
        <taxon>Bacteria</taxon>
        <taxon>Bacillati</taxon>
        <taxon>Actinomycetota</taxon>
        <taxon>Actinomycetes</taxon>
        <taxon>Mycobacteriales</taxon>
        <taxon>Mycobacteriaceae</taxon>
        <taxon>Mycobacterium</taxon>
    </lineage>
</organism>
<sequence length="147" mass="16656">MRLTYVIFDETLLSGDNTAAMVDGYGLIPEAVAYNLVSDAITDTRSRATLRRLYHHPRSGALVVMESRARYFPKGPACLIGLWDQRCRTPSFCDALIRHCDHAEPYHHVGPTTAANGLGYCERCNYVKKTRQLTCQHKDRRNRLAQS</sequence>
<name>A0AAD0KPY2_MYCLR</name>
<evidence type="ECO:0008006" key="3">
    <source>
        <dbReference type="Google" id="ProtNLM"/>
    </source>
</evidence>
<dbReference type="EMBL" id="CP029543">
    <property type="protein sequence ID" value="AWV47413.1"/>
    <property type="molecule type" value="Genomic_DNA"/>
</dbReference>
<reference evidence="1 2" key="1">
    <citation type="submission" date="2018-05" db="EMBL/GenBank/DDBJ databases">
        <title>Evolution of small genomes with special reference to Mycobacterium leprae.</title>
        <authorList>
            <person name="Mohanty P.S."/>
            <person name="Bansal A.K."/>
            <person name="Gupta U.D."/>
            <person name="Naaz F."/>
            <person name="Dwivedi V.D."/>
            <person name="Singh H."/>
            <person name="Gupta G."/>
            <person name="Sharma S."/>
            <person name="Arora M."/>
        </authorList>
    </citation>
    <scope>NUCLEOTIDE SEQUENCE [LARGE SCALE GENOMIC DNA]</scope>
    <source>
        <strain evidence="1 2">MRHRU-235-G</strain>
    </source>
</reference>
<dbReference type="AlphaFoldDB" id="A0AAD0KPY2"/>
<gene>
    <name evidence="1" type="ORF">DIJ64_02865</name>
</gene>
<dbReference type="RefSeq" id="WP_111480977.1">
    <property type="nucleotide sequence ID" value="NZ_CP029543.1"/>
</dbReference>
<dbReference type="Proteomes" id="UP000249682">
    <property type="component" value="Chromosome"/>
</dbReference>
<evidence type="ECO:0000313" key="2">
    <source>
        <dbReference type="Proteomes" id="UP000249682"/>
    </source>
</evidence>
<protein>
    <recommendedName>
        <fullName evidence="3">HNH endonuclease</fullName>
    </recommendedName>
</protein>
<accession>A0AAD0KPY2</accession>
<evidence type="ECO:0000313" key="1">
    <source>
        <dbReference type="EMBL" id="AWV47413.1"/>
    </source>
</evidence>